<keyword evidence="3" id="KW-1185">Reference proteome</keyword>
<evidence type="ECO:0000313" key="3">
    <source>
        <dbReference type="Proteomes" id="UP000275078"/>
    </source>
</evidence>
<proteinExistence type="predicted"/>
<feature type="region of interest" description="Disordered" evidence="1">
    <location>
        <begin position="86"/>
        <end position="185"/>
    </location>
</feature>
<dbReference type="EMBL" id="ML119912">
    <property type="protein sequence ID" value="RPA71619.1"/>
    <property type="molecule type" value="Genomic_DNA"/>
</dbReference>
<gene>
    <name evidence="2" type="ORF">BJ508DRAFT_88269</name>
</gene>
<protein>
    <submittedName>
        <fullName evidence="2">Uncharacterized protein</fullName>
    </submittedName>
</protein>
<dbReference type="AlphaFoldDB" id="A0A3N4HAR8"/>
<organism evidence="2 3">
    <name type="scientific">Ascobolus immersus RN42</name>
    <dbReference type="NCBI Taxonomy" id="1160509"/>
    <lineage>
        <taxon>Eukaryota</taxon>
        <taxon>Fungi</taxon>
        <taxon>Dikarya</taxon>
        <taxon>Ascomycota</taxon>
        <taxon>Pezizomycotina</taxon>
        <taxon>Pezizomycetes</taxon>
        <taxon>Pezizales</taxon>
        <taxon>Ascobolaceae</taxon>
        <taxon>Ascobolus</taxon>
    </lineage>
</organism>
<evidence type="ECO:0000256" key="1">
    <source>
        <dbReference type="SAM" id="MobiDB-lite"/>
    </source>
</evidence>
<feature type="compositionally biased region" description="Basic residues" evidence="1">
    <location>
        <begin position="128"/>
        <end position="137"/>
    </location>
</feature>
<sequence length="185" mass="19767">MSDSEADASPSTGITDAIKVKNYNLLIAFLKHTNNGTVDYVAAASDAAIQAKHKKASYDKLRGILKREGLNPADIFFSDKKSKASTAGAAVEADSHDVSPAEPKPAAKQRAGRKLKDETNAEEEPVAKKRKRVARKAVKAEAESDVVDHDESPVVEDVSENDKNAGSGSDEGGEKMDEDKAEVDE</sequence>
<evidence type="ECO:0000313" key="2">
    <source>
        <dbReference type="EMBL" id="RPA71619.1"/>
    </source>
</evidence>
<reference evidence="2 3" key="1">
    <citation type="journal article" date="2018" name="Nat. Ecol. Evol.">
        <title>Pezizomycetes genomes reveal the molecular basis of ectomycorrhizal truffle lifestyle.</title>
        <authorList>
            <person name="Murat C."/>
            <person name="Payen T."/>
            <person name="Noel B."/>
            <person name="Kuo A."/>
            <person name="Morin E."/>
            <person name="Chen J."/>
            <person name="Kohler A."/>
            <person name="Krizsan K."/>
            <person name="Balestrini R."/>
            <person name="Da Silva C."/>
            <person name="Montanini B."/>
            <person name="Hainaut M."/>
            <person name="Levati E."/>
            <person name="Barry K.W."/>
            <person name="Belfiori B."/>
            <person name="Cichocki N."/>
            <person name="Clum A."/>
            <person name="Dockter R.B."/>
            <person name="Fauchery L."/>
            <person name="Guy J."/>
            <person name="Iotti M."/>
            <person name="Le Tacon F."/>
            <person name="Lindquist E.A."/>
            <person name="Lipzen A."/>
            <person name="Malagnac F."/>
            <person name="Mello A."/>
            <person name="Molinier V."/>
            <person name="Miyauchi S."/>
            <person name="Poulain J."/>
            <person name="Riccioni C."/>
            <person name="Rubini A."/>
            <person name="Sitrit Y."/>
            <person name="Splivallo R."/>
            <person name="Traeger S."/>
            <person name="Wang M."/>
            <person name="Zifcakova L."/>
            <person name="Wipf D."/>
            <person name="Zambonelli A."/>
            <person name="Paolocci F."/>
            <person name="Nowrousian M."/>
            <person name="Ottonello S."/>
            <person name="Baldrian P."/>
            <person name="Spatafora J.W."/>
            <person name="Henrissat B."/>
            <person name="Nagy L.G."/>
            <person name="Aury J.M."/>
            <person name="Wincker P."/>
            <person name="Grigoriev I.V."/>
            <person name="Bonfante P."/>
            <person name="Martin F.M."/>
        </authorList>
    </citation>
    <scope>NUCLEOTIDE SEQUENCE [LARGE SCALE GENOMIC DNA]</scope>
    <source>
        <strain evidence="2 3">RN42</strain>
    </source>
</reference>
<dbReference type="Proteomes" id="UP000275078">
    <property type="component" value="Unassembled WGS sequence"/>
</dbReference>
<accession>A0A3N4HAR8</accession>
<name>A0A3N4HAR8_ASCIM</name>
<feature type="compositionally biased region" description="Basic and acidic residues" evidence="1">
    <location>
        <begin position="138"/>
        <end position="152"/>
    </location>
</feature>